<proteinExistence type="predicted"/>
<dbReference type="EMBL" id="JAKROA010000002">
    <property type="protein sequence ID" value="KAL5111063.1"/>
    <property type="molecule type" value="Genomic_DNA"/>
</dbReference>
<gene>
    <name evidence="2" type="ORF">TcWFU_010450</name>
</gene>
<comment type="caution">
    <text evidence="2">The sequence shown here is derived from an EMBL/GenBank/DDBJ whole genome shotgun (WGS) entry which is preliminary data.</text>
</comment>
<keyword evidence="3" id="KW-1185">Reference proteome</keyword>
<dbReference type="Proteomes" id="UP001651158">
    <property type="component" value="Unassembled WGS sequence"/>
</dbReference>
<evidence type="ECO:0000256" key="1">
    <source>
        <dbReference type="SAM" id="MobiDB-lite"/>
    </source>
</evidence>
<accession>A0ABR4QMM4</accession>
<feature type="region of interest" description="Disordered" evidence="1">
    <location>
        <begin position="97"/>
        <end position="132"/>
    </location>
</feature>
<name>A0ABR4QMM4_9CEST</name>
<reference evidence="2 3" key="1">
    <citation type="journal article" date="2022" name="Front. Cell. Infect. Microbiol.">
        <title>The Genomes of Two Strains of Taenia crassiceps the Animal Model for the Study of Human Cysticercosis.</title>
        <authorList>
            <person name="Bobes R.J."/>
            <person name="Estrada K."/>
            <person name="Rios-Valencia D.G."/>
            <person name="Calderon-Gallegos A."/>
            <person name="de la Torre P."/>
            <person name="Carrero J.C."/>
            <person name="Sanchez-Flores A."/>
            <person name="Laclette J.P."/>
        </authorList>
    </citation>
    <scope>NUCLEOTIDE SEQUENCE [LARGE SCALE GENOMIC DNA]</scope>
    <source>
        <strain evidence="2">WFUcys</strain>
    </source>
</reference>
<feature type="compositionally biased region" description="Pro residues" evidence="1">
    <location>
        <begin position="24"/>
        <end position="37"/>
    </location>
</feature>
<feature type="compositionally biased region" description="Polar residues" evidence="1">
    <location>
        <begin position="12"/>
        <end position="22"/>
    </location>
</feature>
<evidence type="ECO:0000313" key="3">
    <source>
        <dbReference type="Proteomes" id="UP001651158"/>
    </source>
</evidence>
<organism evidence="2 3">
    <name type="scientific">Taenia crassiceps</name>
    <dbReference type="NCBI Taxonomy" id="6207"/>
    <lineage>
        <taxon>Eukaryota</taxon>
        <taxon>Metazoa</taxon>
        <taxon>Spiralia</taxon>
        <taxon>Lophotrochozoa</taxon>
        <taxon>Platyhelminthes</taxon>
        <taxon>Cestoda</taxon>
        <taxon>Eucestoda</taxon>
        <taxon>Cyclophyllidea</taxon>
        <taxon>Taeniidae</taxon>
        <taxon>Taenia</taxon>
    </lineage>
</organism>
<evidence type="ECO:0000313" key="2">
    <source>
        <dbReference type="EMBL" id="KAL5111063.1"/>
    </source>
</evidence>
<protein>
    <submittedName>
        <fullName evidence="2">Uncharacterized protein</fullName>
    </submittedName>
</protein>
<sequence length="132" mass="14041">MGELPRTGESAAKSTQLPQSISYCPPPTPSPLPPPPSFQCGCKRRSLFGSGNRLCMVHGDPSAKHNTGAVRAVRIISLTDESDDGEVGTVLLTDLGRRRASGASEVPDEEDANFESGSGGRRPSEWLYIDEA</sequence>
<feature type="region of interest" description="Disordered" evidence="1">
    <location>
        <begin position="1"/>
        <end position="37"/>
    </location>
</feature>